<evidence type="ECO:0000256" key="13">
    <source>
        <dbReference type="ARBA" id="ARBA00058789"/>
    </source>
</evidence>
<evidence type="ECO:0000256" key="8">
    <source>
        <dbReference type="ARBA" id="ARBA00022729"/>
    </source>
</evidence>
<evidence type="ECO:0000256" key="3">
    <source>
        <dbReference type="ARBA" id="ARBA00022525"/>
    </source>
</evidence>
<dbReference type="InterPro" id="IPR051145">
    <property type="entry name" value="GAS-SHBG-PROS"/>
</dbReference>
<dbReference type="InterPro" id="IPR049883">
    <property type="entry name" value="NOTCH1_EGF-like"/>
</dbReference>
<keyword evidence="6" id="KW-0341">Growth regulation</keyword>
<keyword evidence="9" id="KW-0677">Repeat</keyword>
<keyword evidence="12" id="KW-0325">Glycoprotein</keyword>
<dbReference type="FunFam" id="2.60.120.200:FF:000089">
    <property type="entry name" value="growth arrest-specific protein 6"/>
    <property type="match status" value="1"/>
</dbReference>
<evidence type="ECO:0000256" key="17">
    <source>
        <dbReference type="PROSITE-ProRule" id="PRU00076"/>
    </source>
</evidence>
<dbReference type="PROSITE" id="PS50026">
    <property type="entry name" value="EGF_3"/>
    <property type="match status" value="3"/>
</dbReference>
<evidence type="ECO:0000256" key="15">
    <source>
        <dbReference type="ARBA" id="ARBA00071533"/>
    </source>
</evidence>
<dbReference type="InterPro" id="IPR035972">
    <property type="entry name" value="GLA-like_dom_SF"/>
</dbReference>
<dbReference type="GO" id="GO:0048018">
    <property type="term" value="F:receptor ligand activity"/>
    <property type="evidence" value="ECO:0007669"/>
    <property type="project" value="TreeGrafter"/>
</dbReference>
<feature type="domain" description="EGF-like" evidence="21">
    <location>
        <begin position="541"/>
        <end position="581"/>
    </location>
</feature>
<dbReference type="CDD" id="cd00110">
    <property type="entry name" value="LamG"/>
    <property type="match status" value="2"/>
</dbReference>
<evidence type="ECO:0000259" key="21">
    <source>
        <dbReference type="PROSITE" id="PS50026"/>
    </source>
</evidence>
<gene>
    <name evidence="23" type="ORF">GW7_08575</name>
</gene>
<evidence type="ECO:0000259" key="22">
    <source>
        <dbReference type="PROSITE" id="PS50998"/>
    </source>
</evidence>
<dbReference type="FunFam" id="2.10.25.10:FF:000240">
    <property type="entry name" value="Vitamin K-dependent protein S"/>
    <property type="match status" value="1"/>
</dbReference>
<keyword evidence="8" id="KW-0732">Signal</keyword>
<evidence type="ECO:0000256" key="6">
    <source>
        <dbReference type="ARBA" id="ARBA00022604"/>
    </source>
</evidence>
<keyword evidence="5" id="KW-0597">Phosphoprotein</keyword>
<keyword evidence="2" id="KW-0301">Gamma-carboxyglutamic acid</keyword>
<feature type="domain" description="Gla" evidence="22">
    <location>
        <begin position="367"/>
        <end position="421"/>
    </location>
</feature>
<dbReference type="Gene3D" id="2.60.120.200">
    <property type="match status" value="3"/>
</dbReference>
<keyword evidence="3" id="KW-0964">Secreted</keyword>
<dbReference type="FunFam" id="2.10.25.10:FF:000528">
    <property type="entry name" value="Growth arrest-specific protein 6"/>
    <property type="match status" value="1"/>
</dbReference>
<proteinExistence type="predicted"/>
<evidence type="ECO:0000256" key="5">
    <source>
        <dbReference type="ARBA" id="ARBA00022553"/>
    </source>
</evidence>
<dbReference type="InterPro" id="IPR018097">
    <property type="entry name" value="EGF_Ca-bd_CS"/>
</dbReference>
<dbReference type="STRING" id="10181.G5AVU8"/>
<sequence>MEKDPAAHRRHQPGLGALPSGAAPGLAKVASEGPELQRSRSVGGLLQKGDPPSHPRKPHREQETEDQAHDPRTDKNDPSGQADLEEDRKEKDQDAQGTLDRNSGKMEPETKRRGVEASTKGEEEDTGCCSREAELSCLCPLAQSGLASPSPLGLTLASPLDSQEQELEPIKLHSQNLVDLVLTPQPWLPQVPRGLLPPSSPSFFHFYPQKPSAFVEIDLGDHTKEAVLEGKAETQDQQLQGRPLVLRIGLVRDPGDTGFVLTPITPMLVWVQPVTVRAVREEMWAQMDTGDLSEDDSPKSQGQGSQDGALVLELGEKEASLAEGARELPPPSPAQATPKSTPSEICDFTLLLPTREAAQFLRTRQRRANQVFEEAKQGHLERECVEERCSREEAREVFENDPETSNWPCKGDILTQPGYRGSLQAQAGRLRVAGSAECINRYGPPNSKHPSFVTCVRNLPDQCTPNPCDKQGTQVCQDLMGNFFCLCRAGWGGRRCDRDVDECIQQSGGCGQVCLNTPGSFHCACHSGYMLSRNDSRTCQDIDECADAEACGEARCKNLLGSYTCLCDEGFEYSTQDKACQDVDECAQGRCEQTCANTLGSYTCHCNGRGGLKLSPDMDTCEDILPCVPFSTAKSMKSLYLGRMFSGAPVIRLRFKRLQPTRLVAEFDFRTFDPEGILFFAGGHLDSTWVALGLRAGRLELQLCYNGVGRVTSSGPVINHGLWQTISVEELDRNLVIKVNKDAVMKIAVAGDLFQLDRGLYHLNLTVGGVPFPAQDLVQPINPRLDGCMRSWSWLNGEDSTIQETVKANTKMQCFSVAEKGSFFPGSGFAFYRLSYMRMSPDTGTGGTWGVEVVARIRPAADTGVLLALVGGNHTVALSIALVDYHSTKKLKKQLTPVNRGTWALWVLGPEGRPGCGAYGRTEASGGLLALASCGPSDSGALVRMSPDTGTGGTWGVEVVARIRPAADTGVLLALVGGNHTVALSIALVDYHSTKKLKKQLVVLAVENIALALMEIKACDGQEHVVTVSLKEGKANLEVDGTKGQSEASAAQLQERLALLATHLQGSVLTFIGGLPEVPVTSAPVTAFYHGCMTLEVDGKPLDLDEATYKHSDITAHSCPPVEHAAP</sequence>
<dbReference type="GO" id="GO:0005615">
    <property type="term" value="C:extracellular space"/>
    <property type="evidence" value="ECO:0007669"/>
    <property type="project" value="UniProtKB-ARBA"/>
</dbReference>
<dbReference type="PROSITE" id="PS50025">
    <property type="entry name" value="LAM_G_DOMAIN"/>
    <property type="match status" value="2"/>
</dbReference>
<feature type="domain" description="Laminin G" evidence="20">
    <location>
        <begin position="642"/>
        <end position="814"/>
    </location>
</feature>
<dbReference type="PANTHER" id="PTHR24040:SF14">
    <property type="entry name" value="GROWTH ARREST-SPECIFIC PROTEIN 6"/>
    <property type="match status" value="1"/>
</dbReference>
<evidence type="ECO:0000256" key="11">
    <source>
        <dbReference type="ARBA" id="ARBA00023157"/>
    </source>
</evidence>
<dbReference type="SUPFAM" id="SSF49899">
    <property type="entry name" value="Concanavalin A-like lectins/glucanases"/>
    <property type="match status" value="2"/>
</dbReference>
<dbReference type="SUPFAM" id="SSF57630">
    <property type="entry name" value="GLA-domain"/>
    <property type="match status" value="1"/>
</dbReference>
<dbReference type="InterPro" id="IPR017857">
    <property type="entry name" value="Coagulation_fac-like_Gla_dom"/>
</dbReference>
<dbReference type="InterPro" id="IPR000742">
    <property type="entry name" value="EGF"/>
</dbReference>
<dbReference type="SMART" id="SM00069">
    <property type="entry name" value="GLA"/>
    <property type="match status" value="1"/>
</dbReference>
<feature type="compositionally biased region" description="Basic and acidic residues" evidence="19">
    <location>
        <begin position="102"/>
        <end position="121"/>
    </location>
</feature>
<comment type="caution">
    <text evidence="17">Lacks conserved residue(s) required for the propagation of feature annotation.</text>
</comment>
<dbReference type="Pfam" id="PF14670">
    <property type="entry name" value="FXa_inhibition"/>
    <property type="match status" value="1"/>
</dbReference>
<dbReference type="InterPro" id="IPR009030">
    <property type="entry name" value="Growth_fac_rcpt_cys_sf"/>
</dbReference>
<dbReference type="InParanoid" id="G5AVU8"/>
<dbReference type="PRINTS" id="PR00001">
    <property type="entry name" value="GLABLOOD"/>
</dbReference>
<comment type="subunit">
    <text evidence="14">Heterodimer and heterotetramer with AXL.</text>
</comment>
<dbReference type="eggNOG" id="ENOG502QT2N">
    <property type="taxonomic scope" value="Eukaryota"/>
</dbReference>
<protein>
    <recommendedName>
        <fullName evidence="15">Growth arrest-specific protein 6</fullName>
    </recommendedName>
    <alternativeName>
        <fullName evidence="16">AXL receptor tyrosine kinase ligand</fullName>
    </alternativeName>
</protein>
<dbReference type="CDD" id="cd00054">
    <property type="entry name" value="EGF_CA"/>
    <property type="match status" value="3"/>
</dbReference>
<dbReference type="Proteomes" id="UP000006813">
    <property type="component" value="Unassembled WGS sequence"/>
</dbReference>
<feature type="disulfide bond" evidence="17">
    <location>
        <begin position="487"/>
        <end position="496"/>
    </location>
</feature>
<dbReference type="GO" id="GO:0051897">
    <property type="term" value="P:positive regulation of phosphatidylinositol 3-kinase/protein kinase B signal transduction"/>
    <property type="evidence" value="ECO:0007669"/>
    <property type="project" value="UniProtKB-ARBA"/>
</dbReference>
<dbReference type="Gene3D" id="2.10.25.10">
    <property type="entry name" value="Laminin"/>
    <property type="match status" value="4"/>
</dbReference>
<dbReference type="SMART" id="SM00179">
    <property type="entry name" value="EGF_CA"/>
    <property type="match status" value="4"/>
</dbReference>
<evidence type="ECO:0000256" key="16">
    <source>
        <dbReference type="ARBA" id="ARBA00080741"/>
    </source>
</evidence>
<feature type="domain" description="EGF-like" evidence="21">
    <location>
        <begin position="459"/>
        <end position="497"/>
    </location>
</feature>
<dbReference type="PROSITE" id="PS50998">
    <property type="entry name" value="GLA_2"/>
    <property type="match status" value="1"/>
</dbReference>
<dbReference type="InterPro" id="IPR001791">
    <property type="entry name" value="Laminin_G"/>
</dbReference>
<keyword evidence="4 17" id="KW-0245">EGF-like domain</keyword>
<name>G5AVU8_HETGA</name>
<feature type="disulfide bond" evidence="17">
    <location>
        <begin position="468"/>
        <end position="485"/>
    </location>
</feature>
<dbReference type="SUPFAM" id="SSF57196">
    <property type="entry name" value="EGF/Laminin"/>
    <property type="match status" value="1"/>
</dbReference>
<feature type="domain" description="Laminin G" evidence="20">
    <location>
        <begin position="932"/>
        <end position="1119"/>
    </location>
</feature>
<keyword evidence="11 17" id="KW-1015">Disulfide bond</keyword>
<evidence type="ECO:0000256" key="1">
    <source>
        <dbReference type="ARBA" id="ARBA00004613"/>
    </source>
</evidence>
<dbReference type="Gene3D" id="4.10.740.10">
    <property type="entry name" value="Coagulation Factor IX"/>
    <property type="match status" value="1"/>
</dbReference>
<evidence type="ECO:0000256" key="18">
    <source>
        <dbReference type="PROSITE-ProRule" id="PRU00122"/>
    </source>
</evidence>
<dbReference type="SUPFAM" id="SSF57184">
    <property type="entry name" value="Growth factor receptor domain"/>
    <property type="match status" value="1"/>
</dbReference>
<dbReference type="PROSITE" id="PS00022">
    <property type="entry name" value="EGF_1"/>
    <property type="match status" value="1"/>
</dbReference>
<comment type="function">
    <text evidence="13">Ligand for tyrosine-protein kinase receptors AXL, TYRO3 and MER whose signaling is implicated in cell growth and survival, cell adhesion and cell migration. GAS6/AXL signaling plays a role in various processes such as endothelial cell survival during acidification by preventing apoptosis, optimal cytokine signaling during human natural killer cell development, hepatic regeneration, gonadotropin-releasing hormone neuron survival and migration, platelet activation, or regulation of thrombotic responses.</text>
</comment>
<dbReference type="FunFam" id="4.10.740.10:FF:000001">
    <property type="entry name" value="vitamin K-dependent protein S"/>
    <property type="match status" value="1"/>
</dbReference>
<evidence type="ECO:0000256" key="14">
    <source>
        <dbReference type="ARBA" id="ARBA00062464"/>
    </source>
</evidence>
<dbReference type="SMART" id="SM00282">
    <property type="entry name" value="LamG"/>
    <property type="match status" value="2"/>
</dbReference>
<keyword evidence="10" id="KW-0106">Calcium</keyword>
<dbReference type="EMBL" id="JH167173">
    <property type="protein sequence ID" value="EHB01159.1"/>
    <property type="molecule type" value="Genomic_DNA"/>
</dbReference>
<reference evidence="23 24" key="1">
    <citation type="journal article" date="2011" name="Nature">
        <title>Genome sequencing reveals insights into physiology and longevity of the naked mole rat.</title>
        <authorList>
            <person name="Kim E.B."/>
            <person name="Fang X."/>
            <person name="Fushan A.A."/>
            <person name="Huang Z."/>
            <person name="Lobanov A.V."/>
            <person name="Han L."/>
            <person name="Marino S.M."/>
            <person name="Sun X."/>
            <person name="Turanov A.A."/>
            <person name="Yang P."/>
            <person name="Yim S.H."/>
            <person name="Zhao X."/>
            <person name="Kasaikina M.V."/>
            <person name="Stoletzki N."/>
            <person name="Peng C."/>
            <person name="Polak P."/>
            <person name="Xiong Z."/>
            <person name="Kiezun A."/>
            <person name="Zhu Y."/>
            <person name="Chen Y."/>
            <person name="Kryukov G.V."/>
            <person name="Zhang Q."/>
            <person name="Peshkin L."/>
            <person name="Yang L."/>
            <person name="Bronson R.T."/>
            <person name="Buffenstein R."/>
            <person name="Wang B."/>
            <person name="Han C."/>
            <person name="Li Q."/>
            <person name="Chen L."/>
            <person name="Zhao W."/>
            <person name="Sunyaev S.R."/>
            <person name="Park T.J."/>
            <person name="Zhang G."/>
            <person name="Wang J."/>
            <person name="Gladyshev V.N."/>
        </authorList>
    </citation>
    <scope>NUCLEOTIDE SEQUENCE [LARGE SCALE GENOMIC DNA]</scope>
</reference>
<evidence type="ECO:0000256" key="19">
    <source>
        <dbReference type="SAM" id="MobiDB-lite"/>
    </source>
</evidence>
<dbReference type="PANTHER" id="PTHR24040">
    <property type="entry name" value="LAMININ G-LIKE DOMAIN-CONTAINING PROTEIN"/>
    <property type="match status" value="1"/>
</dbReference>
<dbReference type="GO" id="GO:0005509">
    <property type="term" value="F:calcium ion binding"/>
    <property type="evidence" value="ECO:0007669"/>
    <property type="project" value="InterPro"/>
</dbReference>
<feature type="compositionally biased region" description="Basic and acidic residues" evidence="19">
    <location>
        <begin position="60"/>
        <end position="77"/>
    </location>
</feature>
<evidence type="ECO:0000256" key="7">
    <source>
        <dbReference type="ARBA" id="ARBA00022723"/>
    </source>
</evidence>
<dbReference type="PROSITE" id="PS01186">
    <property type="entry name" value="EGF_2"/>
    <property type="match status" value="2"/>
</dbReference>
<evidence type="ECO:0000256" key="2">
    <source>
        <dbReference type="ARBA" id="ARBA00022479"/>
    </source>
</evidence>
<evidence type="ECO:0000256" key="12">
    <source>
        <dbReference type="ARBA" id="ARBA00023180"/>
    </source>
</evidence>
<dbReference type="Pfam" id="PF02210">
    <property type="entry name" value="Laminin_G_2"/>
    <property type="match status" value="1"/>
</dbReference>
<accession>G5AVU8</accession>
<evidence type="ECO:0000313" key="23">
    <source>
        <dbReference type="EMBL" id="EHB01159.1"/>
    </source>
</evidence>
<dbReference type="InterPro" id="IPR000152">
    <property type="entry name" value="EGF-type_Asp/Asn_hydroxyl_site"/>
</dbReference>
<evidence type="ECO:0000313" key="24">
    <source>
        <dbReference type="Proteomes" id="UP000006813"/>
    </source>
</evidence>
<comment type="subcellular location">
    <subcellularLocation>
        <location evidence="1">Secreted</location>
    </subcellularLocation>
</comment>
<dbReference type="FunCoup" id="G5AVU8">
    <property type="interactions" value="224"/>
</dbReference>
<dbReference type="Pfam" id="PF00054">
    <property type="entry name" value="Laminin_G_1"/>
    <property type="match status" value="1"/>
</dbReference>
<feature type="domain" description="EGF-like" evidence="21">
    <location>
        <begin position="499"/>
        <end position="540"/>
    </location>
</feature>
<keyword evidence="7" id="KW-0479">Metal-binding</keyword>
<feature type="disulfide bond" evidence="18">
    <location>
        <begin position="1092"/>
        <end position="1119"/>
    </location>
</feature>
<dbReference type="PROSITE" id="PS01187">
    <property type="entry name" value="EGF_CA"/>
    <property type="match status" value="2"/>
</dbReference>
<dbReference type="InterPro" id="IPR013320">
    <property type="entry name" value="ConA-like_dom_sf"/>
</dbReference>
<feature type="region of interest" description="Disordered" evidence="19">
    <location>
        <begin position="322"/>
        <end position="342"/>
    </location>
</feature>
<feature type="region of interest" description="Disordered" evidence="19">
    <location>
        <begin position="1"/>
        <end position="129"/>
    </location>
</feature>
<feature type="compositionally biased region" description="Low complexity" evidence="19">
    <location>
        <begin position="13"/>
        <end position="27"/>
    </location>
</feature>
<dbReference type="InterPro" id="IPR000294">
    <property type="entry name" value="GLA_domain"/>
</dbReference>
<dbReference type="InterPro" id="IPR001881">
    <property type="entry name" value="EGF-like_Ca-bd_dom"/>
</dbReference>
<organism evidence="23 24">
    <name type="scientific">Heterocephalus glaber</name>
    <name type="common">Naked mole rat</name>
    <dbReference type="NCBI Taxonomy" id="10181"/>
    <lineage>
        <taxon>Eukaryota</taxon>
        <taxon>Metazoa</taxon>
        <taxon>Chordata</taxon>
        <taxon>Craniata</taxon>
        <taxon>Vertebrata</taxon>
        <taxon>Euteleostomi</taxon>
        <taxon>Mammalia</taxon>
        <taxon>Eutheria</taxon>
        <taxon>Euarchontoglires</taxon>
        <taxon>Glires</taxon>
        <taxon>Rodentia</taxon>
        <taxon>Hystricomorpha</taxon>
        <taxon>Bathyergidae</taxon>
        <taxon>Heterocephalus</taxon>
    </lineage>
</organism>
<evidence type="ECO:0000256" key="10">
    <source>
        <dbReference type="ARBA" id="ARBA00022837"/>
    </source>
</evidence>
<evidence type="ECO:0000259" key="20">
    <source>
        <dbReference type="PROSITE" id="PS50025"/>
    </source>
</evidence>
<evidence type="ECO:0000256" key="9">
    <source>
        <dbReference type="ARBA" id="ARBA00022737"/>
    </source>
</evidence>
<dbReference type="Pfam" id="PF00594">
    <property type="entry name" value="Gla"/>
    <property type="match status" value="1"/>
</dbReference>
<dbReference type="FunFam" id="2.10.25.10:FF:000119">
    <property type="entry name" value="vitamin K-dependent protein S"/>
    <property type="match status" value="1"/>
</dbReference>
<dbReference type="AlphaFoldDB" id="G5AVU8"/>
<dbReference type="PROSITE" id="PS00010">
    <property type="entry name" value="ASX_HYDROXYL"/>
    <property type="match status" value="3"/>
</dbReference>
<evidence type="ECO:0000256" key="4">
    <source>
        <dbReference type="ARBA" id="ARBA00022536"/>
    </source>
</evidence>
<dbReference type="SMART" id="SM00181">
    <property type="entry name" value="EGF"/>
    <property type="match status" value="4"/>
</dbReference>
<dbReference type="Pfam" id="PF07645">
    <property type="entry name" value="EGF_CA"/>
    <property type="match status" value="2"/>
</dbReference>